<dbReference type="GO" id="GO:0042597">
    <property type="term" value="C:periplasmic space"/>
    <property type="evidence" value="ECO:0007669"/>
    <property type="project" value="UniProtKB-SubCell"/>
</dbReference>
<feature type="domain" description="Heparin-sulfate lyase N-terminal" evidence="6">
    <location>
        <begin position="6"/>
        <end position="132"/>
    </location>
</feature>
<proteinExistence type="predicted"/>
<dbReference type="InterPro" id="IPR012480">
    <property type="entry name" value="Hepar_II_III_C"/>
</dbReference>
<protein>
    <recommendedName>
        <fullName evidence="9">Heparin-sulfate lyase N-terminal domain-containing protein</fullName>
    </recommendedName>
</protein>
<dbReference type="Gene3D" id="2.70.98.70">
    <property type="match status" value="1"/>
</dbReference>
<evidence type="ECO:0000259" key="6">
    <source>
        <dbReference type="Pfam" id="PF16889"/>
    </source>
</evidence>
<keyword evidence="2" id="KW-0732">Signal</keyword>
<dbReference type="AlphaFoldDB" id="A0AA37XG96"/>
<dbReference type="EMBL" id="BSUM01000001">
    <property type="protein sequence ID" value="GMA32715.1"/>
    <property type="molecule type" value="Genomic_DNA"/>
</dbReference>
<dbReference type="SUPFAM" id="SSF48230">
    <property type="entry name" value="Chondroitin AC/alginate lyase"/>
    <property type="match status" value="1"/>
</dbReference>
<dbReference type="PANTHER" id="PTHR39210">
    <property type="entry name" value="HEPARIN-SULFATE LYASE"/>
    <property type="match status" value="1"/>
</dbReference>
<reference evidence="7" key="1">
    <citation type="journal article" date="2014" name="Int. J. Syst. Evol. Microbiol.">
        <title>Complete genome sequence of Corynebacterium casei LMG S-19264T (=DSM 44701T), isolated from a smear-ripened cheese.</title>
        <authorList>
            <consortium name="US DOE Joint Genome Institute (JGI-PGF)"/>
            <person name="Walter F."/>
            <person name="Albersmeier A."/>
            <person name="Kalinowski J."/>
            <person name="Ruckert C."/>
        </authorList>
    </citation>
    <scope>NUCLEOTIDE SEQUENCE</scope>
    <source>
        <strain evidence="7">NBRC 112290</strain>
    </source>
</reference>
<dbReference type="PANTHER" id="PTHR39210:SF1">
    <property type="entry name" value="HEPARIN-SULFATE LYASE"/>
    <property type="match status" value="1"/>
</dbReference>
<evidence type="ECO:0008006" key="9">
    <source>
        <dbReference type="Google" id="ProtNLM"/>
    </source>
</evidence>
<evidence type="ECO:0000256" key="2">
    <source>
        <dbReference type="ARBA" id="ARBA00022729"/>
    </source>
</evidence>
<evidence type="ECO:0000313" key="8">
    <source>
        <dbReference type="Proteomes" id="UP001157161"/>
    </source>
</evidence>
<reference evidence="7" key="2">
    <citation type="submission" date="2023-02" db="EMBL/GenBank/DDBJ databases">
        <authorList>
            <person name="Sun Q."/>
            <person name="Mori K."/>
        </authorList>
    </citation>
    <scope>NUCLEOTIDE SEQUENCE</scope>
    <source>
        <strain evidence="7">NBRC 112290</strain>
    </source>
</reference>
<evidence type="ECO:0000256" key="3">
    <source>
        <dbReference type="ARBA" id="ARBA00022764"/>
    </source>
</evidence>
<dbReference type="Pfam" id="PF16889">
    <property type="entry name" value="Hepar_II_III_N"/>
    <property type="match status" value="1"/>
</dbReference>
<gene>
    <name evidence="7" type="ORF">GCM10025875_27070</name>
</gene>
<feature type="domain" description="Heparinase II/III-like C-terminal" evidence="5">
    <location>
        <begin position="200"/>
        <end position="403"/>
    </location>
</feature>
<dbReference type="InterPro" id="IPR008929">
    <property type="entry name" value="Chondroitin_lyas"/>
</dbReference>
<dbReference type="Proteomes" id="UP001157161">
    <property type="component" value="Unassembled WGS sequence"/>
</dbReference>
<name>A0AA37XG96_9MICO</name>
<keyword evidence="3" id="KW-0574">Periplasm</keyword>
<keyword evidence="4" id="KW-0456">Lyase</keyword>
<dbReference type="GO" id="GO:0016829">
    <property type="term" value="F:lyase activity"/>
    <property type="evidence" value="ECO:0007669"/>
    <property type="project" value="UniProtKB-KW"/>
</dbReference>
<sequence length="471" mass="52135">MLDESAPEMAWYDMALAWRAPRLAHLFERSLTQPGRTPQELDLLHRAVVAHQRALLSPSSFNGGTNHGLYTALGQIAFARRLAELPGMTEIAEQGRDRLREVVRGQLAADGGHREHSPDYHRMVVDSLADAIGDELIEDPDLVALVDRAAHVTGWFVRPDGEIEQIGDSPARTVARSTRSRRDPVTDFVVTGGRSGTPPEEESLLLPDSGYAVVRAPRPTTSQELRDASYLTLAGAFHSRTHKHADDLAVTWFDRGRELLVDSGRFGYLDVLPGEHPDRDQGFYYGRPERQYVEGTCAHNTVSADGEDHDRRSRAPYGSAVREVRREGAVHVVTGEVDHGHWRHRRVVRLQPGVRLDVEDEVVSLDGAEHTFETWWNLPGDLELSEPGSAGVHHSGADPADELVLTGGGTGLRILAVDGAGRWRTARGEQEPRLGWRSREDYSLTPCWNVSRGVLARHHVFATSFVLGGYA</sequence>
<dbReference type="InterPro" id="IPR031680">
    <property type="entry name" value="Hepar_II_III_N"/>
</dbReference>
<evidence type="ECO:0000313" key="7">
    <source>
        <dbReference type="EMBL" id="GMA32715.1"/>
    </source>
</evidence>
<comment type="caution">
    <text evidence="7">The sequence shown here is derived from an EMBL/GenBank/DDBJ whole genome shotgun (WGS) entry which is preliminary data.</text>
</comment>
<dbReference type="Gene3D" id="1.50.10.100">
    <property type="entry name" value="Chondroitin AC/alginate lyase"/>
    <property type="match status" value="1"/>
</dbReference>
<comment type="subcellular location">
    <subcellularLocation>
        <location evidence="1">Periplasm</location>
    </subcellularLocation>
</comment>
<evidence type="ECO:0000259" key="5">
    <source>
        <dbReference type="Pfam" id="PF07940"/>
    </source>
</evidence>
<organism evidence="7 8">
    <name type="scientific">Litorihabitans aurantiacus</name>
    <dbReference type="NCBI Taxonomy" id="1930061"/>
    <lineage>
        <taxon>Bacteria</taxon>
        <taxon>Bacillati</taxon>
        <taxon>Actinomycetota</taxon>
        <taxon>Actinomycetes</taxon>
        <taxon>Micrococcales</taxon>
        <taxon>Beutenbergiaceae</taxon>
        <taxon>Litorihabitans</taxon>
    </lineage>
</organism>
<accession>A0AA37XG96</accession>
<evidence type="ECO:0000256" key="1">
    <source>
        <dbReference type="ARBA" id="ARBA00004418"/>
    </source>
</evidence>
<evidence type="ECO:0000256" key="4">
    <source>
        <dbReference type="ARBA" id="ARBA00023239"/>
    </source>
</evidence>
<dbReference type="Pfam" id="PF07940">
    <property type="entry name" value="Hepar_II_III_C"/>
    <property type="match status" value="1"/>
</dbReference>
<keyword evidence="8" id="KW-1185">Reference proteome</keyword>